<dbReference type="GO" id="GO:0006398">
    <property type="term" value="P:mRNA 3'-end processing by stem-loop binding and cleavage"/>
    <property type="evidence" value="ECO:0007669"/>
    <property type="project" value="TreeGrafter"/>
</dbReference>
<feature type="region of interest" description="Disordered" evidence="3">
    <location>
        <begin position="86"/>
        <end position="120"/>
    </location>
</feature>
<keyword evidence="2" id="KW-0694">RNA-binding</keyword>
<comment type="similarity">
    <text evidence="1">Belongs to the SLBP family.</text>
</comment>
<dbReference type="STRING" id="1890364.A0A2P6NFE8"/>
<feature type="region of interest" description="Disordered" evidence="3">
    <location>
        <begin position="175"/>
        <end position="205"/>
    </location>
</feature>
<protein>
    <recommendedName>
        <fullName evidence="4">Histone RNA hairpin-binding protein RNA-binding domain-containing protein</fullName>
    </recommendedName>
</protein>
<dbReference type="GO" id="GO:0051028">
    <property type="term" value="P:mRNA transport"/>
    <property type="evidence" value="ECO:0007669"/>
    <property type="project" value="TreeGrafter"/>
</dbReference>
<feature type="region of interest" description="Disordered" evidence="3">
    <location>
        <begin position="326"/>
        <end position="345"/>
    </location>
</feature>
<dbReference type="FunFam" id="1.10.8.1120:FF:000001">
    <property type="entry name" value="Histone RNA hairpin-binding protein-like"/>
    <property type="match status" value="1"/>
</dbReference>
<evidence type="ECO:0000256" key="1">
    <source>
        <dbReference type="ARBA" id="ARBA00006151"/>
    </source>
</evidence>
<evidence type="ECO:0000256" key="2">
    <source>
        <dbReference type="ARBA" id="ARBA00022884"/>
    </source>
</evidence>
<dbReference type="EMBL" id="MDYQ01000098">
    <property type="protein sequence ID" value="PRP82677.1"/>
    <property type="molecule type" value="Genomic_DNA"/>
</dbReference>
<sequence>MIQHESRRRTEKLALLQLAGRSIKFPILDNPRLFTVSSTVIYQGSEHLQFGGRFLKFGMQQKQKGTEESKGGPLLYMPALRKFGTPLHNLPKKTVKSVPTANPTQEKPKSKTVTKQNAAKKEKIIEHVDEKPAETTEAAPTTVKSMFYDRDFLLSFSQIASPIEGLLPEILRGATPAPSTPIKPTTPARAVRKAPQSAKKSAAPSLLESPVKLNNRVKGCATMPAFSRTLPVDRDGASTVARSLDFDAEMDAEKKAKKVKAKESDVKRLASRQKQLDIGMNTAGYRAWLEQVPAAKRNTVGPRIPDLFQICSKRSWDGQVRKWRRELHSYDPEGTPMPEEDEEEL</sequence>
<name>A0A2P6NFE8_9EUKA</name>
<evidence type="ECO:0000313" key="6">
    <source>
        <dbReference type="Proteomes" id="UP000241769"/>
    </source>
</evidence>
<dbReference type="Gene3D" id="1.10.8.1120">
    <property type="entry name" value="Histone RNA hairpin-binding protein RNA-binding domain"/>
    <property type="match status" value="1"/>
</dbReference>
<dbReference type="InParanoid" id="A0A2P6NFE8"/>
<dbReference type="OrthoDB" id="265795at2759"/>
<dbReference type="GO" id="GO:0003729">
    <property type="term" value="F:mRNA binding"/>
    <property type="evidence" value="ECO:0007669"/>
    <property type="project" value="InterPro"/>
</dbReference>
<dbReference type="InterPro" id="IPR029344">
    <property type="entry name" value="SLBP_RNA_bind"/>
</dbReference>
<dbReference type="GO" id="GO:0071204">
    <property type="term" value="C:histone pre-mRNA 3'end processing complex"/>
    <property type="evidence" value="ECO:0007669"/>
    <property type="project" value="TreeGrafter"/>
</dbReference>
<feature type="compositionally biased region" description="Polar residues" evidence="3">
    <location>
        <begin position="97"/>
        <end position="117"/>
    </location>
</feature>
<feature type="compositionally biased region" description="Low complexity" evidence="3">
    <location>
        <begin position="193"/>
        <end position="205"/>
    </location>
</feature>
<evidence type="ECO:0000256" key="3">
    <source>
        <dbReference type="SAM" id="MobiDB-lite"/>
    </source>
</evidence>
<dbReference type="GO" id="GO:0071207">
    <property type="term" value="F:histone pre-mRNA stem-loop binding"/>
    <property type="evidence" value="ECO:0007669"/>
    <property type="project" value="TreeGrafter"/>
</dbReference>
<organism evidence="5 6">
    <name type="scientific">Planoprotostelium fungivorum</name>
    <dbReference type="NCBI Taxonomy" id="1890364"/>
    <lineage>
        <taxon>Eukaryota</taxon>
        <taxon>Amoebozoa</taxon>
        <taxon>Evosea</taxon>
        <taxon>Variosea</taxon>
        <taxon>Cavosteliida</taxon>
        <taxon>Cavosteliaceae</taxon>
        <taxon>Planoprotostelium</taxon>
    </lineage>
</organism>
<feature type="domain" description="Histone RNA hairpin-binding protein RNA-binding" evidence="4">
    <location>
        <begin position="265"/>
        <end position="332"/>
    </location>
</feature>
<dbReference type="InterPro" id="IPR026502">
    <property type="entry name" value="SLBP1/SLBP2"/>
</dbReference>
<evidence type="ECO:0000313" key="5">
    <source>
        <dbReference type="EMBL" id="PRP82677.1"/>
    </source>
</evidence>
<dbReference type="Pfam" id="PF15247">
    <property type="entry name" value="SLBP_RNA_bind"/>
    <property type="match status" value="1"/>
</dbReference>
<reference evidence="5 6" key="1">
    <citation type="journal article" date="2018" name="Genome Biol. Evol.">
        <title>Multiple Roots of Fruiting Body Formation in Amoebozoa.</title>
        <authorList>
            <person name="Hillmann F."/>
            <person name="Forbes G."/>
            <person name="Novohradska S."/>
            <person name="Ferling I."/>
            <person name="Riege K."/>
            <person name="Groth M."/>
            <person name="Westermann M."/>
            <person name="Marz M."/>
            <person name="Spaller T."/>
            <person name="Winckler T."/>
            <person name="Schaap P."/>
            <person name="Glockner G."/>
        </authorList>
    </citation>
    <scope>NUCLEOTIDE SEQUENCE [LARGE SCALE GENOMIC DNA]</scope>
    <source>
        <strain evidence="5 6">Jena</strain>
    </source>
</reference>
<dbReference type="AlphaFoldDB" id="A0A2P6NFE8"/>
<gene>
    <name evidence="5" type="ORF">PROFUN_10041</name>
</gene>
<dbReference type="Proteomes" id="UP000241769">
    <property type="component" value="Unassembled WGS sequence"/>
</dbReference>
<dbReference type="GO" id="GO:0005737">
    <property type="term" value="C:cytoplasm"/>
    <property type="evidence" value="ECO:0007669"/>
    <property type="project" value="TreeGrafter"/>
</dbReference>
<dbReference type="InterPro" id="IPR038294">
    <property type="entry name" value="SLBP_RNA_bind_sf"/>
</dbReference>
<accession>A0A2P6NFE8</accession>
<keyword evidence="6" id="KW-1185">Reference proteome</keyword>
<dbReference type="PANTHER" id="PTHR17408">
    <property type="entry name" value="HISTONE RNA HAIRPIN-BINDING PROTEIN"/>
    <property type="match status" value="1"/>
</dbReference>
<comment type="caution">
    <text evidence="5">The sequence shown here is derived from an EMBL/GenBank/DDBJ whole genome shotgun (WGS) entry which is preliminary data.</text>
</comment>
<evidence type="ECO:0000259" key="4">
    <source>
        <dbReference type="Pfam" id="PF15247"/>
    </source>
</evidence>
<proteinExistence type="inferred from homology"/>
<dbReference type="PANTHER" id="PTHR17408:SF0">
    <property type="entry name" value="HISTONE RNA HAIRPIN-BINDING PROTEIN"/>
    <property type="match status" value="1"/>
</dbReference>